<dbReference type="KEGG" id="tva:4757412"/>
<reference evidence="1" key="1">
    <citation type="submission" date="2006-10" db="EMBL/GenBank/DDBJ databases">
        <authorList>
            <person name="Amadeo P."/>
            <person name="Zhao Q."/>
            <person name="Wortman J."/>
            <person name="Fraser-Liggett C."/>
            <person name="Carlton J."/>
        </authorList>
    </citation>
    <scope>NUCLEOTIDE SEQUENCE</scope>
    <source>
        <strain evidence="1">G3</strain>
    </source>
</reference>
<dbReference type="Proteomes" id="UP000001542">
    <property type="component" value="Unassembled WGS sequence"/>
</dbReference>
<evidence type="ECO:0000313" key="2">
    <source>
        <dbReference type="Proteomes" id="UP000001542"/>
    </source>
</evidence>
<dbReference type="AlphaFoldDB" id="A2F685"/>
<reference evidence="1" key="2">
    <citation type="journal article" date="2007" name="Science">
        <title>Draft genome sequence of the sexually transmitted pathogen Trichomonas vaginalis.</title>
        <authorList>
            <person name="Carlton J.M."/>
            <person name="Hirt R.P."/>
            <person name="Silva J.C."/>
            <person name="Delcher A.L."/>
            <person name="Schatz M."/>
            <person name="Zhao Q."/>
            <person name="Wortman J.R."/>
            <person name="Bidwell S.L."/>
            <person name="Alsmark U.C.M."/>
            <person name="Besteiro S."/>
            <person name="Sicheritz-Ponten T."/>
            <person name="Noel C.J."/>
            <person name="Dacks J.B."/>
            <person name="Foster P.G."/>
            <person name="Simillion C."/>
            <person name="Van de Peer Y."/>
            <person name="Miranda-Saavedra D."/>
            <person name="Barton G.J."/>
            <person name="Westrop G.D."/>
            <person name="Mueller S."/>
            <person name="Dessi D."/>
            <person name="Fiori P.L."/>
            <person name="Ren Q."/>
            <person name="Paulsen I."/>
            <person name="Zhang H."/>
            <person name="Bastida-Corcuera F.D."/>
            <person name="Simoes-Barbosa A."/>
            <person name="Brown M.T."/>
            <person name="Hayes R.D."/>
            <person name="Mukherjee M."/>
            <person name="Okumura C.Y."/>
            <person name="Schneider R."/>
            <person name="Smith A.J."/>
            <person name="Vanacova S."/>
            <person name="Villalvazo M."/>
            <person name="Haas B.J."/>
            <person name="Pertea M."/>
            <person name="Feldblyum T.V."/>
            <person name="Utterback T.R."/>
            <person name="Shu C.L."/>
            <person name="Osoegawa K."/>
            <person name="de Jong P.J."/>
            <person name="Hrdy I."/>
            <person name="Horvathova L."/>
            <person name="Zubacova Z."/>
            <person name="Dolezal P."/>
            <person name="Malik S.B."/>
            <person name="Logsdon J.M. Jr."/>
            <person name="Henze K."/>
            <person name="Gupta A."/>
            <person name="Wang C.C."/>
            <person name="Dunne R.L."/>
            <person name="Upcroft J.A."/>
            <person name="Upcroft P."/>
            <person name="White O."/>
            <person name="Salzberg S.L."/>
            <person name="Tang P."/>
            <person name="Chiu C.-H."/>
            <person name="Lee Y.-S."/>
            <person name="Embley T.M."/>
            <person name="Coombs G.H."/>
            <person name="Mottram J.C."/>
            <person name="Tachezy J."/>
            <person name="Fraser-Liggett C.M."/>
            <person name="Johnson P.J."/>
        </authorList>
    </citation>
    <scope>NUCLEOTIDE SEQUENCE [LARGE SCALE GENOMIC DNA]</scope>
    <source>
        <strain evidence="1">G3</strain>
    </source>
</reference>
<proteinExistence type="predicted"/>
<name>A2F685_TRIV3</name>
<dbReference type="EMBL" id="DS113632">
    <property type="protein sequence ID" value="EAX99602.1"/>
    <property type="molecule type" value="Genomic_DNA"/>
</dbReference>
<keyword evidence="2" id="KW-1185">Reference proteome</keyword>
<evidence type="ECO:0000313" key="1">
    <source>
        <dbReference type="EMBL" id="EAX99602.1"/>
    </source>
</evidence>
<dbReference type="VEuPathDB" id="TrichDB:TVAGG3_0660180"/>
<organism evidence="1 2">
    <name type="scientific">Trichomonas vaginalis (strain ATCC PRA-98 / G3)</name>
    <dbReference type="NCBI Taxonomy" id="412133"/>
    <lineage>
        <taxon>Eukaryota</taxon>
        <taxon>Metamonada</taxon>
        <taxon>Parabasalia</taxon>
        <taxon>Trichomonadida</taxon>
        <taxon>Trichomonadidae</taxon>
        <taxon>Trichomonas</taxon>
    </lineage>
</organism>
<dbReference type="VEuPathDB" id="TrichDB:TVAG_427660"/>
<dbReference type="InParanoid" id="A2F685"/>
<sequence length="251" mass="29072">MLSPEVDFKIRKSKLRCKGDKASMLRTFEMISQKDPEIDGSTLQNFRNTYLKGIQVTVIASLLSAISKEYPNFPKITRDTLRDKNLLYMTIQRNFSLLEPYLKSISISNSFGDNKLTEEAIISSFTDYFSSCISQYERFGFIDITKISKSIPFMKFHLLSASNGSDQFIVLFTKKNSNYKFIAYFFCNETTKVVKNRKGDSLFSQKKEIECDFFPTVESSPAFANSMEISDDFQLNLTLIPYDDFQFFWPM</sequence>
<accession>A2F685</accession>
<protein>
    <submittedName>
        <fullName evidence="1">Uncharacterized protein</fullName>
    </submittedName>
</protein>
<dbReference type="RefSeq" id="XP_001312532.1">
    <property type="nucleotide sequence ID" value="XM_001312531.1"/>
</dbReference>
<gene>
    <name evidence="1" type="ORF">TVAG_427660</name>
</gene>